<organism evidence="1 2">
    <name type="scientific">Phytoactinopolyspora mesophila</name>
    <dbReference type="NCBI Taxonomy" id="2650750"/>
    <lineage>
        <taxon>Bacteria</taxon>
        <taxon>Bacillati</taxon>
        <taxon>Actinomycetota</taxon>
        <taxon>Actinomycetes</taxon>
        <taxon>Jiangellales</taxon>
        <taxon>Jiangellaceae</taxon>
        <taxon>Phytoactinopolyspora</taxon>
    </lineage>
</organism>
<evidence type="ECO:0000313" key="1">
    <source>
        <dbReference type="EMBL" id="NDL60632.1"/>
    </source>
</evidence>
<dbReference type="EMBL" id="WLZY01000013">
    <property type="protein sequence ID" value="NDL60632.1"/>
    <property type="molecule type" value="Genomic_DNA"/>
</dbReference>
<accession>A0A7K3MCD7</accession>
<dbReference type="PROSITE" id="PS51257">
    <property type="entry name" value="PROKAR_LIPOPROTEIN"/>
    <property type="match status" value="1"/>
</dbReference>
<dbReference type="PANTHER" id="PTHR42941">
    <property type="entry name" value="SLL1037 PROTEIN"/>
    <property type="match status" value="1"/>
</dbReference>
<evidence type="ECO:0000313" key="2">
    <source>
        <dbReference type="Proteomes" id="UP000460435"/>
    </source>
</evidence>
<keyword evidence="2" id="KW-1185">Reference proteome</keyword>
<dbReference type="NCBIfam" id="TIGR02122">
    <property type="entry name" value="TRAP_TAXI"/>
    <property type="match status" value="1"/>
</dbReference>
<proteinExistence type="predicted"/>
<dbReference type="AlphaFoldDB" id="A0A7K3MCD7"/>
<dbReference type="Gene3D" id="3.40.190.10">
    <property type="entry name" value="Periplasmic binding protein-like II"/>
    <property type="match status" value="2"/>
</dbReference>
<dbReference type="PANTHER" id="PTHR42941:SF1">
    <property type="entry name" value="SLL1037 PROTEIN"/>
    <property type="match status" value="1"/>
</dbReference>
<dbReference type="InterPro" id="IPR011852">
    <property type="entry name" value="TRAP_TAXI"/>
</dbReference>
<gene>
    <name evidence="1" type="ORF">F7O44_26480</name>
</gene>
<sequence length="322" mass="34031">MLRPVRNRRVSRRSALLGLAGVVLGGSTPALLSACTREATLSITEIRLATGPAGAVYRRIGGGLADILDRRYPSATVTAVPSHASTDNIRMLLEDEVHLGLANLDAAVGLDAEPPAGIAALCRLYDSHLHLAVLADSPIRTVGDLEGRRVSYGAEDSGTDFTSRRLIDLTGIGLRPVWLDQAESARALAARDIDATFSLTGVPTPAISDLAERRPIRLIPMPQEADALADAYPGPYFPATIPATAYHDVPACPTLAIPNVLLARTDLPVDVAKAVTEAVFTEAPAIASDVPEATQINVRTGIATGPIPLHPGAAEWFRDQKR</sequence>
<dbReference type="Proteomes" id="UP000460435">
    <property type="component" value="Unassembled WGS sequence"/>
</dbReference>
<protein>
    <submittedName>
        <fullName evidence="1">TAXI family TRAP transporter solute-binding subunit</fullName>
    </submittedName>
</protein>
<comment type="caution">
    <text evidence="1">The sequence shown here is derived from an EMBL/GenBank/DDBJ whole genome shotgun (WGS) entry which is preliminary data.</text>
</comment>
<dbReference type="Pfam" id="PF16868">
    <property type="entry name" value="NMT1_3"/>
    <property type="match status" value="1"/>
</dbReference>
<reference evidence="1 2" key="1">
    <citation type="submission" date="2019-11" db="EMBL/GenBank/DDBJ databases">
        <authorList>
            <person name="Li X.-J."/>
            <person name="Feng X.-M."/>
        </authorList>
    </citation>
    <scope>NUCLEOTIDE SEQUENCE [LARGE SCALE GENOMIC DNA]</scope>
    <source>
        <strain evidence="1 2">XMNu-373</strain>
    </source>
</reference>
<dbReference type="SUPFAM" id="SSF53850">
    <property type="entry name" value="Periplasmic binding protein-like II"/>
    <property type="match status" value="1"/>
</dbReference>
<name>A0A7K3MCD7_9ACTN</name>